<sequence length="140" mass="15909">ERVVHMYLRRIITNNTTFSKRPWKRRKLFIAKPLPKIPQGRYILDVATHRVRVMHYKLPAHSTAGVKFTAPLFVAALRLPVWDSPVSNHHEEAQENRQGPSATLLQNLRVCGDAVTILPPPNLRAGSVQDSDYLLRVPCA</sequence>
<evidence type="ECO:0000313" key="1">
    <source>
        <dbReference type="EMBL" id="JAG21726.1"/>
    </source>
</evidence>
<gene>
    <name evidence="1" type="primary">deb-1</name>
    <name evidence="1" type="ORF">CM83_84287</name>
</gene>
<protein>
    <submittedName>
        <fullName evidence="1">Vinculin</fullName>
    </submittedName>
</protein>
<feature type="non-terminal residue" evidence="1">
    <location>
        <position position="1"/>
    </location>
</feature>
<organism evidence="1">
    <name type="scientific">Lygus hesperus</name>
    <name type="common">Western plant bug</name>
    <dbReference type="NCBI Taxonomy" id="30085"/>
    <lineage>
        <taxon>Eukaryota</taxon>
        <taxon>Metazoa</taxon>
        <taxon>Ecdysozoa</taxon>
        <taxon>Arthropoda</taxon>
        <taxon>Hexapoda</taxon>
        <taxon>Insecta</taxon>
        <taxon>Pterygota</taxon>
        <taxon>Neoptera</taxon>
        <taxon>Paraneoptera</taxon>
        <taxon>Hemiptera</taxon>
        <taxon>Heteroptera</taxon>
        <taxon>Panheteroptera</taxon>
        <taxon>Cimicomorpha</taxon>
        <taxon>Miridae</taxon>
        <taxon>Mirini</taxon>
        <taxon>Lygus</taxon>
    </lineage>
</organism>
<reference evidence="1" key="1">
    <citation type="journal article" date="2014" name="PLoS ONE">
        <title>Transcriptome-Based Identification of ABC Transporters in the Western Tarnished Plant Bug Lygus hesperus.</title>
        <authorList>
            <person name="Hull J.J."/>
            <person name="Chaney K."/>
            <person name="Geib S.M."/>
            <person name="Fabrick J.A."/>
            <person name="Brent C.S."/>
            <person name="Walsh D."/>
            <person name="Lavine L.C."/>
        </authorList>
    </citation>
    <scope>NUCLEOTIDE SEQUENCE</scope>
</reference>
<dbReference type="EMBL" id="GBHO01021878">
    <property type="protein sequence ID" value="JAG21726.1"/>
    <property type="molecule type" value="Transcribed_RNA"/>
</dbReference>
<accession>A0A0A9XQ29</accession>
<proteinExistence type="predicted"/>
<name>A0A0A9XQ29_LYGHE</name>
<dbReference type="AlphaFoldDB" id="A0A0A9XQ29"/>
<reference evidence="1" key="2">
    <citation type="submission" date="2014-07" db="EMBL/GenBank/DDBJ databases">
        <authorList>
            <person name="Hull J."/>
        </authorList>
    </citation>
    <scope>NUCLEOTIDE SEQUENCE</scope>
</reference>